<evidence type="ECO:0000256" key="2">
    <source>
        <dbReference type="ARBA" id="ARBA00022980"/>
    </source>
</evidence>
<evidence type="ECO:0000313" key="7">
    <source>
        <dbReference type="Proteomes" id="UP000228979"/>
    </source>
</evidence>
<name>A0ABX4MG39_9HYPH</name>
<accession>A0ABX4MG39</accession>
<evidence type="ECO:0000313" key="6">
    <source>
        <dbReference type="EMBL" id="PIM95622.1"/>
    </source>
</evidence>
<dbReference type="SUPFAM" id="SSF50249">
    <property type="entry name" value="Nucleic acid-binding proteins"/>
    <property type="match status" value="1"/>
</dbReference>
<dbReference type="InterPro" id="IPR000266">
    <property type="entry name" value="Ribosomal_uS17"/>
</dbReference>
<protein>
    <recommendedName>
        <fullName evidence="4">30S ribosomal protein S17</fullName>
    </recommendedName>
</protein>
<keyword evidence="3" id="KW-0687">Ribonucleoprotein</keyword>
<dbReference type="InterPro" id="IPR012340">
    <property type="entry name" value="NA-bd_OB-fold"/>
</dbReference>
<evidence type="ECO:0000256" key="3">
    <source>
        <dbReference type="ARBA" id="ARBA00023274"/>
    </source>
</evidence>
<dbReference type="EMBL" id="NXGP01000085">
    <property type="protein sequence ID" value="PIM95566.1"/>
    <property type="molecule type" value="Genomic_DNA"/>
</dbReference>
<dbReference type="Gene3D" id="2.40.50.140">
    <property type="entry name" value="Nucleic acid-binding proteins"/>
    <property type="match status" value="1"/>
</dbReference>
<organism evidence="6 7">
    <name type="scientific">Candidatus Hodgkinia cicadicola</name>
    <dbReference type="NCBI Taxonomy" id="573658"/>
    <lineage>
        <taxon>Bacteria</taxon>
        <taxon>Pseudomonadati</taxon>
        <taxon>Pseudomonadota</taxon>
        <taxon>Alphaproteobacteria</taxon>
        <taxon>Hyphomicrobiales</taxon>
        <taxon>Candidatus Hodgkinia</taxon>
    </lineage>
</organism>
<reference evidence="6 7" key="1">
    <citation type="submission" date="2017-09" db="EMBL/GenBank/DDBJ databases">
        <authorList>
            <person name="Campbell M.A."/>
            <person name="Lukasik P."/>
            <person name="Simon C."/>
            <person name="McCutcheon J.P."/>
        </authorList>
    </citation>
    <scope>NUCLEOTIDE SEQUENCE [LARGE SCALE GENOMIC DNA]</scope>
    <source>
        <strain evidence="6 7">TRYCRA</strain>
    </source>
</reference>
<keyword evidence="7" id="KW-1185">Reference proteome</keyword>
<proteinExistence type="inferred from homology"/>
<dbReference type="GO" id="GO:0005840">
    <property type="term" value="C:ribosome"/>
    <property type="evidence" value="ECO:0007669"/>
    <property type="project" value="UniProtKB-KW"/>
</dbReference>
<keyword evidence="2 6" id="KW-0689">Ribosomal protein</keyword>
<dbReference type="Pfam" id="PF00366">
    <property type="entry name" value="Ribosomal_S17"/>
    <property type="match status" value="1"/>
</dbReference>
<dbReference type="EMBL" id="NXGP01000077">
    <property type="protein sequence ID" value="PIM95622.1"/>
    <property type="molecule type" value="Genomic_DNA"/>
</dbReference>
<comment type="caution">
    <text evidence="6">The sequence shown here is derived from an EMBL/GenBank/DDBJ whole genome shotgun (WGS) entry which is preliminary data.</text>
</comment>
<comment type="similarity">
    <text evidence="1">Belongs to the universal ribosomal protein uS17 family.</text>
</comment>
<evidence type="ECO:0000256" key="4">
    <source>
        <dbReference type="ARBA" id="ARBA00035311"/>
    </source>
</evidence>
<sequence length="73" mass="8533">MIGMVVGCPMQKETKVVLVVRKKTNKKYRRSILRTKRYLVSDKTNIFQVGTRVLIKSCAPISKYKSWFIARQL</sequence>
<evidence type="ECO:0000256" key="1">
    <source>
        <dbReference type="ARBA" id="ARBA00010254"/>
    </source>
</evidence>
<evidence type="ECO:0000313" key="5">
    <source>
        <dbReference type="EMBL" id="PIM95566.1"/>
    </source>
</evidence>
<dbReference type="Proteomes" id="UP000228979">
    <property type="component" value="Unassembled WGS sequence"/>
</dbReference>
<dbReference type="CDD" id="cd00364">
    <property type="entry name" value="Ribosomal_uS17"/>
    <property type="match status" value="1"/>
</dbReference>
<gene>
    <name evidence="6" type="primary">rpsQ</name>
    <name evidence="6" type="ORF">trycra_153</name>
    <name evidence="5" type="ORF">trycra_178</name>
</gene>